<name>A0A1S1WWC8_9NEIS</name>
<proteinExistence type="predicted"/>
<dbReference type="Gene3D" id="3.30.559.30">
    <property type="entry name" value="Nonribosomal peptide synthetase, condensation domain"/>
    <property type="match status" value="2"/>
</dbReference>
<dbReference type="FunFam" id="3.30.300.30:FF:000015">
    <property type="entry name" value="Nonribosomal peptide synthase SidD"/>
    <property type="match status" value="2"/>
</dbReference>
<dbReference type="InterPro" id="IPR023213">
    <property type="entry name" value="CAT-like_dom_sf"/>
</dbReference>
<dbReference type="InterPro" id="IPR045851">
    <property type="entry name" value="AMP-bd_C_sf"/>
</dbReference>
<dbReference type="Pfam" id="PF00501">
    <property type="entry name" value="AMP-binding"/>
    <property type="match status" value="2"/>
</dbReference>
<dbReference type="Proteomes" id="UP000180088">
    <property type="component" value="Unassembled WGS sequence"/>
</dbReference>
<evidence type="ECO:0000256" key="1">
    <source>
        <dbReference type="ARBA" id="ARBA00001957"/>
    </source>
</evidence>
<dbReference type="Gene3D" id="3.30.300.30">
    <property type="match status" value="2"/>
</dbReference>
<evidence type="ECO:0000256" key="2">
    <source>
        <dbReference type="ARBA" id="ARBA00022450"/>
    </source>
</evidence>
<comment type="caution">
    <text evidence="4">The sequence shown here is derived from an EMBL/GenBank/DDBJ whole genome shotgun (WGS) entry which is preliminary data.</text>
</comment>
<dbReference type="Pfam" id="PF00550">
    <property type="entry name" value="PP-binding"/>
    <property type="match status" value="2"/>
</dbReference>
<dbReference type="SUPFAM" id="SSF52777">
    <property type="entry name" value="CoA-dependent acyltransferases"/>
    <property type="match status" value="4"/>
</dbReference>
<dbReference type="GO" id="GO:0043041">
    <property type="term" value="P:amino acid activation for nonribosomal peptide biosynthetic process"/>
    <property type="evidence" value="ECO:0007669"/>
    <property type="project" value="TreeGrafter"/>
</dbReference>
<dbReference type="InterPro" id="IPR042099">
    <property type="entry name" value="ANL_N_sf"/>
</dbReference>
<dbReference type="GO" id="GO:0031177">
    <property type="term" value="F:phosphopantetheine binding"/>
    <property type="evidence" value="ECO:0007669"/>
    <property type="project" value="TreeGrafter"/>
</dbReference>
<organism evidence="4 5">
    <name type="scientific">Chromobacterium sphagni</name>
    <dbReference type="NCBI Taxonomy" id="1903179"/>
    <lineage>
        <taxon>Bacteria</taxon>
        <taxon>Pseudomonadati</taxon>
        <taxon>Pseudomonadota</taxon>
        <taxon>Betaproteobacteria</taxon>
        <taxon>Neisseriales</taxon>
        <taxon>Chromobacteriaceae</taxon>
        <taxon>Chromobacterium</taxon>
    </lineage>
</organism>
<dbReference type="SUPFAM" id="SSF56801">
    <property type="entry name" value="Acetyl-CoA synthetase-like"/>
    <property type="match status" value="2"/>
</dbReference>
<dbReference type="InterPro" id="IPR025110">
    <property type="entry name" value="AMP-bd_C"/>
</dbReference>
<sequence>MLAESLLEKCSDRIKPSATPEGCVHELFERQAALTPDAVAVRFEEQSLSYAELNRRANRLARHVRLHYGAEAAVVGICLERGMDAIVAVIGVLKAGAAYAAVDLAYPAQRQAYILRDSNVSVVISSTEIIRSLPADCAFIDMDRCDFSRGDAAENPAASCGPQDLAYLIYTSGSTGTPKGVRMPHRALVNLLAWQMRDQGDYAGRRTLQFSPLSFDVSFQEIFSTLASGGELVLIPNRLRLDPLALLSFIEERKVERIFLPYVALNSLATAAVEQDRYPRSLLDVVTAGEQLVVTAAIRRFFNVLPQCRLHNHYGPSESHVVTAYTLPGRADEWPTLPPVGVPIDNVEIHLLDEENRARSDGEPGELCIAGVQLAYGYHRRPEESAAGFVDIDVDGTGIRRLYRTGDLARRRPDGLLEVLGRMDFQVKIRGHRVELGEVEALLMRHPAVRDAVVVAQGDGTEDKFLAAFVIVSEQAQQRQTPDGVQESIHCFMREAAPEYLRPAAVAIVSRFPLSASGKIDRKAFPVAARQALTGRDFTPARTPLEQVLAEAWSELLGIREIGRNAHFFKLGGHSLLVVKMMLALRRRGFMVDAHTLYQHPVLSELATQLRAFDPLAGGPATARLDAGEEAPCWAGLGKAEQDVAAAAVLGGLANIQDVCPLGPLQQGMFYHALANPAGDPHVLWQVVRFDSEDLLRAYLDALRRTIARHDAFRVAVLHEGLPQPLQVVWREAELPVEELRGDGEDALAALRRRCEPAMQCFDISRAPLQRAFYCRDAQRGQWVLLHQLHHLAVDHATVEKMQWEIEAQLLGKPLAPVSAMPFSQARAGLYGVAGAAEHKAFFDAMLNGYEPGPAPFGAQAHLAGDAIVEEAWRPLRKPLRGQIRQQAKAHGVSVAAIFHLAWAKVVASLSGRDDVVFGTVLLGRMFAGGDADSAMGQFINTLPLRLRLDNLPVLECLWGVQDALTHLLKHEQAPLALAQKSARMPGNAPLFTTLLNYRHSEVRNVPSADPFRAVNPSAVDGVAYSGIMERTTYPVSVNVDDFADDFVINAQVERGLDPERVCDCFETALREIAAALENAPEKRIGRISVLPEQEKDLLRQWNRTEADFPAQACLHALIEAQARRTPDAVAVEFAGSVLSYAQLNRRANQLARHLREDLGVVPDALVGVCVQRSLEMVVALLAVLKAGGAYVPLDPHYPGERLAYMLDDAAPGAVLCHGGIPDEARARLADYAAGTGAALIDLIEDAAGWSGRDDADLSPEDVGLSPANLAYVIYTSGSTGRPKGVMNEHRGVVNRLAWMQKAYRLNGGDVVLQKTPFSFDVSVWEFFWPLMQGSRLLVAKPEGHKDPAYLSELIQARGVTTLHFVPSMLSAFLEQAEPAACGSLRRVFCSGEALPAHSVRRFRERFADVELHNLYGPTEAAIDVTAWDCRQYAAGDAIPIGRPIDNIRIHILDAHGEPCPVGVAGELHIAGVGVARGYLNQAELTAEKFVRDAFHPGPGRFMYRTGDLARHLPGGDIEYLGRNDFQVKLRGFRIELGEVESALLSHSSVKECVALVREDVPGDARLVAYATRAPGCADDAPEALNQALRRHLQTRLPAFMTPSNILWLDAFPLTGNGKLDRKALPSPVGAPPAQAAAQPPREGTEARLAQLWGELLNAGAIGRQTHFFEAGGHSLLAVALMARIRQAFNLSLSLSAIVAHLDLASQAELIDAELARDGAARTQPAPAEAAVAGARIRALPAQKAIYKAVKLNPMDVSNNSFVALAFDAEPDLKHLRGLLQTVFSRHEGLGAKFVLEDGELFLLPGARFLFRLEKRQSLGSLEEDLRDFIRPFSLEDGMNVRGRWLADARQPVLLLDFSHACIDGSGLMRILEELAADGGQAPAGASLAGYSELFHSAGFAALRQAHADFWSEQLRGWSPVPPADQVQPQNRCCQLTLDAARKARIDALAARLKISVPEFFMAVFLGFKARLDKQRDQLVSMIFHGRDRLEQQAVIAPLMTVLPVRFALPDLAAGDETLRGVSAAVRAACRHYLFDAEALAVRQPELSRQALFPAAFFGYFKKEGYAGRIAGMPCRQLDMPNIAGGQAHWSLSCEIAEHDAGFDVRLEGLSQRTEDAVEDWEALFNSIVQSALDDGRQEN</sequence>
<protein>
    <submittedName>
        <fullName evidence="4">Non-ribosomal peptide synthetase</fullName>
    </submittedName>
</protein>
<dbReference type="FunFam" id="3.40.50.12780:FF:000012">
    <property type="entry name" value="Non-ribosomal peptide synthetase"/>
    <property type="match status" value="1"/>
</dbReference>
<dbReference type="Pfam" id="PF00668">
    <property type="entry name" value="Condensation"/>
    <property type="match status" value="2"/>
</dbReference>
<dbReference type="STRING" id="1903179.BI347_18365"/>
<gene>
    <name evidence="4" type="ORF">BI347_18365</name>
</gene>
<dbReference type="Gene3D" id="3.40.50.12780">
    <property type="entry name" value="N-terminal domain of ligase-like"/>
    <property type="match status" value="1"/>
</dbReference>
<dbReference type="PANTHER" id="PTHR45527">
    <property type="entry name" value="NONRIBOSOMAL PEPTIDE SYNTHETASE"/>
    <property type="match status" value="1"/>
</dbReference>
<dbReference type="Gene3D" id="3.40.50.980">
    <property type="match status" value="2"/>
</dbReference>
<dbReference type="CDD" id="cd17646">
    <property type="entry name" value="A_NRPS_AB3403-like"/>
    <property type="match status" value="1"/>
</dbReference>
<dbReference type="Pfam" id="PF13193">
    <property type="entry name" value="AMP-binding_C"/>
    <property type="match status" value="2"/>
</dbReference>
<dbReference type="GO" id="GO:0003824">
    <property type="term" value="F:catalytic activity"/>
    <property type="evidence" value="ECO:0007669"/>
    <property type="project" value="InterPro"/>
</dbReference>
<dbReference type="FunFam" id="3.40.50.980:FF:000001">
    <property type="entry name" value="Non-ribosomal peptide synthetase"/>
    <property type="match status" value="2"/>
</dbReference>
<dbReference type="InterPro" id="IPR001242">
    <property type="entry name" value="Condensation_dom"/>
</dbReference>
<reference evidence="4 5" key="1">
    <citation type="submission" date="2016-09" db="EMBL/GenBank/DDBJ databases">
        <title>Chromobacterium muskegensis sp. nov., an insecticidal bacterium isolated from Sphagnum bogs.</title>
        <authorList>
            <person name="Sparks M.E."/>
            <person name="Blackburn M.B."/>
            <person name="Gundersen-Rindal D.E."/>
            <person name="Mitchell A."/>
            <person name="Farrar R."/>
            <person name="Kuhar D."/>
        </authorList>
    </citation>
    <scope>NUCLEOTIDE SEQUENCE [LARGE SCALE GENOMIC DNA]</scope>
    <source>
        <strain evidence="4 5">37-2</strain>
    </source>
</reference>
<dbReference type="InterPro" id="IPR000873">
    <property type="entry name" value="AMP-dep_synth/lig_dom"/>
</dbReference>
<dbReference type="GO" id="GO:0005737">
    <property type="term" value="C:cytoplasm"/>
    <property type="evidence" value="ECO:0007669"/>
    <property type="project" value="TreeGrafter"/>
</dbReference>
<dbReference type="Gene3D" id="1.10.1200.10">
    <property type="entry name" value="ACP-like"/>
    <property type="match status" value="2"/>
</dbReference>
<dbReference type="NCBIfam" id="TIGR01733">
    <property type="entry name" value="AA-adenyl-dom"/>
    <property type="match status" value="2"/>
</dbReference>
<dbReference type="PANTHER" id="PTHR45527:SF1">
    <property type="entry name" value="FATTY ACID SYNTHASE"/>
    <property type="match status" value="1"/>
</dbReference>
<feature type="domain" description="Carrier" evidence="3">
    <location>
        <begin position="1640"/>
        <end position="1715"/>
    </location>
</feature>
<evidence type="ECO:0000313" key="5">
    <source>
        <dbReference type="Proteomes" id="UP000180088"/>
    </source>
</evidence>
<dbReference type="CDD" id="cd19544">
    <property type="entry name" value="E-C_NRPS"/>
    <property type="match status" value="1"/>
</dbReference>
<dbReference type="GO" id="GO:0044550">
    <property type="term" value="P:secondary metabolite biosynthetic process"/>
    <property type="evidence" value="ECO:0007669"/>
    <property type="project" value="TreeGrafter"/>
</dbReference>
<dbReference type="InterPro" id="IPR036736">
    <property type="entry name" value="ACP-like_sf"/>
</dbReference>
<dbReference type="InterPro" id="IPR020845">
    <property type="entry name" value="AMP-binding_CS"/>
</dbReference>
<dbReference type="PROSITE" id="PS50075">
    <property type="entry name" value="CARRIER"/>
    <property type="match status" value="2"/>
</dbReference>
<feature type="domain" description="Carrier" evidence="3">
    <location>
        <begin position="540"/>
        <end position="614"/>
    </location>
</feature>
<dbReference type="EMBL" id="MKCS01000002">
    <property type="protein sequence ID" value="OHX11610.1"/>
    <property type="molecule type" value="Genomic_DNA"/>
</dbReference>
<dbReference type="SUPFAM" id="SSF47336">
    <property type="entry name" value="ACP-like"/>
    <property type="match status" value="2"/>
</dbReference>
<dbReference type="NCBIfam" id="NF003417">
    <property type="entry name" value="PRK04813.1"/>
    <property type="match status" value="2"/>
</dbReference>
<accession>A0A1S1WWC8</accession>
<dbReference type="FunFam" id="3.40.50.980:FF:000002">
    <property type="entry name" value="Enterobactin synthetase component F"/>
    <property type="match status" value="1"/>
</dbReference>
<dbReference type="OrthoDB" id="8826085at2"/>
<dbReference type="InterPro" id="IPR009081">
    <property type="entry name" value="PP-bd_ACP"/>
</dbReference>
<dbReference type="RefSeq" id="WP_071116669.1">
    <property type="nucleotide sequence ID" value="NZ_MKCS01000002.1"/>
</dbReference>
<evidence type="ECO:0000259" key="3">
    <source>
        <dbReference type="PROSITE" id="PS50075"/>
    </source>
</evidence>
<keyword evidence="2" id="KW-0596">Phosphopantetheine</keyword>
<comment type="cofactor">
    <cofactor evidence="1">
        <name>pantetheine 4'-phosphate</name>
        <dbReference type="ChEBI" id="CHEBI:47942"/>
    </cofactor>
</comment>
<evidence type="ECO:0000313" key="4">
    <source>
        <dbReference type="EMBL" id="OHX11610.1"/>
    </source>
</evidence>
<dbReference type="InterPro" id="IPR010071">
    <property type="entry name" value="AA_adenyl_dom"/>
</dbReference>
<dbReference type="Gene3D" id="3.30.559.10">
    <property type="entry name" value="Chloramphenicol acetyltransferase-like domain"/>
    <property type="match status" value="2"/>
</dbReference>
<dbReference type="Gene3D" id="2.30.38.10">
    <property type="entry name" value="Luciferase, Domain 3"/>
    <property type="match status" value="1"/>
</dbReference>
<dbReference type="PROSITE" id="PS00455">
    <property type="entry name" value="AMP_BINDING"/>
    <property type="match status" value="2"/>
</dbReference>